<keyword evidence="5 7" id="KW-1133">Transmembrane helix</keyword>
<comment type="similarity">
    <text evidence="7">Belongs to the binding-protein-dependent transport system permease family.</text>
</comment>
<proteinExistence type="inferred from homology"/>
<keyword evidence="2 7" id="KW-0813">Transport</keyword>
<feature type="transmembrane region" description="Helical" evidence="7">
    <location>
        <begin position="125"/>
        <end position="147"/>
    </location>
</feature>
<dbReference type="GO" id="GO:0055085">
    <property type="term" value="P:transmembrane transport"/>
    <property type="evidence" value="ECO:0007669"/>
    <property type="project" value="InterPro"/>
</dbReference>
<feature type="transmembrane region" description="Helical" evidence="7">
    <location>
        <begin position="236"/>
        <end position="256"/>
    </location>
</feature>
<dbReference type="PANTHER" id="PTHR30193:SF37">
    <property type="entry name" value="INNER MEMBRANE ABC TRANSPORTER PERMEASE PROTEIN YCJO"/>
    <property type="match status" value="1"/>
</dbReference>
<accession>A0A7D5KDE0</accession>
<keyword evidence="3" id="KW-1003">Cell membrane</keyword>
<dbReference type="KEGG" id="halg:HUG10_07145"/>
<organism evidence="9 10">
    <name type="scientific">Halorarum halophilum</name>
    <dbReference type="NCBI Taxonomy" id="2743090"/>
    <lineage>
        <taxon>Archaea</taxon>
        <taxon>Methanobacteriati</taxon>
        <taxon>Methanobacteriota</taxon>
        <taxon>Stenosarchaea group</taxon>
        <taxon>Halobacteria</taxon>
        <taxon>Halobacteriales</taxon>
        <taxon>Haloferacaceae</taxon>
        <taxon>Halorarum</taxon>
    </lineage>
</organism>
<evidence type="ECO:0000313" key="10">
    <source>
        <dbReference type="Proteomes" id="UP000509750"/>
    </source>
</evidence>
<evidence type="ECO:0000256" key="2">
    <source>
        <dbReference type="ARBA" id="ARBA00022448"/>
    </source>
</evidence>
<dbReference type="AlphaFoldDB" id="A0A7D5KDE0"/>
<dbReference type="RefSeq" id="WP_179168912.1">
    <property type="nucleotide sequence ID" value="NZ_CP058529.1"/>
</dbReference>
<dbReference type="InterPro" id="IPR000515">
    <property type="entry name" value="MetI-like"/>
</dbReference>
<feature type="transmembrane region" description="Helical" evidence="7">
    <location>
        <begin position="92"/>
        <end position="113"/>
    </location>
</feature>
<comment type="subcellular location">
    <subcellularLocation>
        <location evidence="1 7">Cell membrane</location>
        <topology evidence="1 7">Multi-pass membrane protein</topology>
    </subcellularLocation>
</comment>
<evidence type="ECO:0000256" key="3">
    <source>
        <dbReference type="ARBA" id="ARBA00022475"/>
    </source>
</evidence>
<dbReference type="Proteomes" id="UP000509750">
    <property type="component" value="Chromosome"/>
</dbReference>
<dbReference type="OrthoDB" id="45815at2157"/>
<evidence type="ECO:0000313" key="9">
    <source>
        <dbReference type="EMBL" id="QLG27337.1"/>
    </source>
</evidence>
<dbReference type="SUPFAM" id="SSF161098">
    <property type="entry name" value="MetI-like"/>
    <property type="match status" value="1"/>
</dbReference>
<dbReference type="GO" id="GO:0005886">
    <property type="term" value="C:plasma membrane"/>
    <property type="evidence" value="ECO:0007669"/>
    <property type="project" value="UniProtKB-SubCell"/>
</dbReference>
<feature type="transmembrane region" description="Helical" evidence="7">
    <location>
        <begin position="178"/>
        <end position="201"/>
    </location>
</feature>
<name>A0A7D5KDE0_9EURY</name>
<gene>
    <name evidence="9" type="ORF">HUG10_07145</name>
</gene>
<dbReference type="InterPro" id="IPR035906">
    <property type="entry name" value="MetI-like_sf"/>
</dbReference>
<evidence type="ECO:0000256" key="1">
    <source>
        <dbReference type="ARBA" id="ARBA00004651"/>
    </source>
</evidence>
<feature type="transmembrane region" description="Helical" evidence="7">
    <location>
        <begin position="29"/>
        <end position="54"/>
    </location>
</feature>
<keyword evidence="4 7" id="KW-0812">Transmembrane</keyword>
<evidence type="ECO:0000256" key="4">
    <source>
        <dbReference type="ARBA" id="ARBA00022692"/>
    </source>
</evidence>
<dbReference type="PANTHER" id="PTHR30193">
    <property type="entry name" value="ABC TRANSPORTER PERMEASE PROTEIN"/>
    <property type="match status" value="1"/>
</dbReference>
<dbReference type="Gene3D" id="1.10.3720.10">
    <property type="entry name" value="MetI-like"/>
    <property type="match status" value="1"/>
</dbReference>
<feature type="domain" description="ABC transmembrane type-1" evidence="8">
    <location>
        <begin position="88"/>
        <end position="305"/>
    </location>
</feature>
<evidence type="ECO:0000256" key="6">
    <source>
        <dbReference type="ARBA" id="ARBA00023136"/>
    </source>
</evidence>
<keyword evidence="6 7" id="KW-0472">Membrane</keyword>
<dbReference type="GeneID" id="56028596"/>
<evidence type="ECO:0000256" key="5">
    <source>
        <dbReference type="ARBA" id="ARBA00022989"/>
    </source>
</evidence>
<dbReference type="EMBL" id="CP058529">
    <property type="protein sequence ID" value="QLG27337.1"/>
    <property type="molecule type" value="Genomic_DNA"/>
</dbReference>
<dbReference type="CDD" id="cd06261">
    <property type="entry name" value="TM_PBP2"/>
    <property type="match status" value="1"/>
</dbReference>
<feature type="transmembrane region" description="Helical" evidence="7">
    <location>
        <begin position="286"/>
        <end position="310"/>
    </location>
</feature>
<evidence type="ECO:0000259" key="8">
    <source>
        <dbReference type="PROSITE" id="PS50928"/>
    </source>
</evidence>
<dbReference type="InterPro" id="IPR051393">
    <property type="entry name" value="ABC_transporter_permease"/>
</dbReference>
<dbReference type="PROSITE" id="PS50928">
    <property type="entry name" value="ABC_TM1"/>
    <property type="match status" value="1"/>
</dbReference>
<dbReference type="Pfam" id="PF00528">
    <property type="entry name" value="BPD_transp_1"/>
    <property type="match status" value="1"/>
</dbReference>
<reference evidence="9 10" key="1">
    <citation type="submission" date="2020-07" db="EMBL/GenBank/DDBJ databases">
        <title>Gai3-2, isolated from salt lake.</title>
        <authorList>
            <person name="Cui H."/>
            <person name="Shi X."/>
        </authorList>
    </citation>
    <scope>NUCLEOTIDE SEQUENCE [LARGE SCALE GENOMIC DNA]</scope>
    <source>
        <strain evidence="9 10">Gai3-2</strain>
    </source>
</reference>
<protein>
    <submittedName>
        <fullName evidence="9">Sugar ABC transporter permease</fullName>
    </submittedName>
</protein>
<keyword evidence="10" id="KW-1185">Reference proteome</keyword>
<sequence>MATETPTTGIGTQSDGLKGRISAWLNDHVVLVLLGPPLALITAIFVYPVLWMFYQSLFLTAPGIPEPIFRPLYNYEKLFTSSVFYTYLEQTLIYSFGSLALSFTSGLLVALAANHVVNKRLRSTYTTIILFSWALPLAVVALTWNWIFVGQPYGLLNQVLMDLGIISSPLALLANKRLALPLVTFVDAWLRMPFAMVVFLAGLQSIPQHMYDAAKIDGATTWQRFWKITLPYLRPYMAIVGLISWMFAFRAFSIIYPMTQGGPGVRTTTLAIYIYREGMVKLDFGYGSAIAVFLVAVTVILAIFYVTVVLERIEE</sequence>
<evidence type="ECO:0000256" key="7">
    <source>
        <dbReference type="RuleBase" id="RU363032"/>
    </source>
</evidence>